<evidence type="ECO:0000256" key="1">
    <source>
        <dbReference type="ARBA" id="ARBA00004374"/>
    </source>
</evidence>
<keyword evidence="8 12" id="KW-1133">Transmembrane helix</keyword>
<dbReference type="EMBL" id="ML220130">
    <property type="protein sequence ID" value="TGZ79562.1"/>
    <property type="molecule type" value="Genomic_DNA"/>
</dbReference>
<gene>
    <name evidence="14" type="ORF">EX30DRAFT_350071</name>
</gene>
<feature type="domain" description="THIF-type NAD/FAD binding fold" evidence="13">
    <location>
        <begin position="108"/>
        <end position="364"/>
    </location>
</feature>
<name>A0A4S2MQP2_9PEZI</name>
<evidence type="ECO:0000256" key="6">
    <source>
        <dbReference type="ARBA" id="ARBA00022787"/>
    </source>
</evidence>
<keyword evidence="9" id="KW-0496">Mitochondrion</keyword>
<dbReference type="FunFam" id="3.40.50.720:FF:000125">
    <property type="entry name" value="tRNA threonylcarbamoyladenosine dehydratase 2-like"/>
    <property type="match status" value="1"/>
</dbReference>
<dbReference type="STRING" id="341454.A0A4S2MQP2"/>
<keyword evidence="5" id="KW-0547">Nucleotide-binding</keyword>
<dbReference type="Gene3D" id="3.40.50.720">
    <property type="entry name" value="NAD(P)-binding Rossmann-like Domain"/>
    <property type="match status" value="1"/>
</dbReference>
<keyword evidence="6" id="KW-1000">Mitochondrion outer membrane</keyword>
<dbReference type="InterPro" id="IPR000594">
    <property type="entry name" value="ThiF_NAD_FAD-bd"/>
</dbReference>
<proteinExistence type="inferred from homology"/>
<evidence type="ECO:0000256" key="10">
    <source>
        <dbReference type="ARBA" id="ARBA00023136"/>
    </source>
</evidence>
<evidence type="ECO:0000259" key="13">
    <source>
        <dbReference type="Pfam" id="PF00899"/>
    </source>
</evidence>
<feature type="transmembrane region" description="Helical" evidence="12">
    <location>
        <begin position="20"/>
        <end position="37"/>
    </location>
</feature>
<dbReference type="GO" id="GO:0005741">
    <property type="term" value="C:mitochondrial outer membrane"/>
    <property type="evidence" value="ECO:0007669"/>
    <property type="project" value="UniProtKB-SubCell"/>
</dbReference>
<feature type="transmembrane region" description="Helical" evidence="12">
    <location>
        <begin position="124"/>
        <end position="143"/>
    </location>
</feature>
<dbReference type="InterPro" id="IPR045886">
    <property type="entry name" value="ThiF/MoeB/HesA"/>
</dbReference>
<evidence type="ECO:0000256" key="4">
    <source>
        <dbReference type="ARBA" id="ARBA00022692"/>
    </source>
</evidence>
<comment type="function">
    <text evidence="11">Catalyzes the ATP-dependent dehydration of threonylcarbamoyladenosine at position 37 (t(6)A37) to form cyclic t(6)A37 (ct(6)A37) in tRNAs that read codons beginning with adenine.</text>
</comment>
<protein>
    <recommendedName>
        <fullName evidence="13">THIF-type NAD/FAD binding fold domain-containing protein</fullName>
    </recommendedName>
</protein>
<evidence type="ECO:0000256" key="2">
    <source>
        <dbReference type="ARBA" id="ARBA00009919"/>
    </source>
</evidence>
<dbReference type="FunCoup" id="A0A4S2MQP2">
    <property type="interactions" value="181"/>
</dbReference>
<dbReference type="InParanoid" id="A0A4S2MQP2"/>
<dbReference type="GO" id="GO:0005524">
    <property type="term" value="F:ATP binding"/>
    <property type="evidence" value="ECO:0007669"/>
    <property type="project" value="UniProtKB-KW"/>
</dbReference>
<evidence type="ECO:0000313" key="15">
    <source>
        <dbReference type="Proteomes" id="UP000298138"/>
    </source>
</evidence>
<keyword evidence="7" id="KW-0067">ATP-binding</keyword>
<evidence type="ECO:0000256" key="3">
    <source>
        <dbReference type="ARBA" id="ARBA00022598"/>
    </source>
</evidence>
<dbReference type="InterPro" id="IPR035985">
    <property type="entry name" value="Ubiquitin-activating_enz"/>
</dbReference>
<dbReference type="GO" id="GO:0061504">
    <property type="term" value="P:cyclic threonylcarbamoyladenosine biosynthetic process"/>
    <property type="evidence" value="ECO:0007669"/>
    <property type="project" value="TreeGrafter"/>
</dbReference>
<dbReference type="GO" id="GO:0061503">
    <property type="term" value="F:tRNA threonylcarbamoyladenosine dehydratase"/>
    <property type="evidence" value="ECO:0007669"/>
    <property type="project" value="TreeGrafter"/>
</dbReference>
<evidence type="ECO:0000313" key="14">
    <source>
        <dbReference type="EMBL" id="TGZ79562.1"/>
    </source>
</evidence>
<evidence type="ECO:0000256" key="7">
    <source>
        <dbReference type="ARBA" id="ARBA00022840"/>
    </source>
</evidence>
<dbReference type="Proteomes" id="UP000298138">
    <property type="component" value="Unassembled WGS sequence"/>
</dbReference>
<dbReference type="OrthoDB" id="10265862at2759"/>
<dbReference type="PANTHER" id="PTHR43267:SF2">
    <property type="entry name" value="TRNA THREONYLCARBAMOYLADENOSINE DEHYDRATASE 1-RELATED"/>
    <property type="match status" value="1"/>
</dbReference>
<keyword evidence="4 12" id="KW-0812">Transmembrane</keyword>
<keyword evidence="10 12" id="KW-0472">Membrane</keyword>
<keyword evidence="15" id="KW-1185">Reference proteome</keyword>
<evidence type="ECO:0000256" key="8">
    <source>
        <dbReference type="ARBA" id="ARBA00022989"/>
    </source>
</evidence>
<dbReference type="Pfam" id="PF00899">
    <property type="entry name" value="ThiF"/>
    <property type="match status" value="1"/>
</dbReference>
<dbReference type="SUPFAM" id="SSF69572">
    <property type="entry name" value="Activating enzymes of the ubiquitin-like proteins"/>
    <property type="match status" value="1"/>
</dbReference>
<sequence>MDSISSSVSSALSSHRGQLVLTAVASGFAVGSTVIALQKARQLSRVRSIKDSIPPSAEATEVNAQLTEYGAPATFSKLQNEPDRENVMAARARRGDYDEDLILEQLARNRVFLGDEGLSKVRNAFVIVVGCGGVGSWAATMLVRSGVGRIRLIDFDQVTLSSLNRHAVANLADVGTPKVMALRKHLEQVAPWVKIEARNELWNMEKGEALLSGEPTYVVDCIDNMDTKVDLLHLCHSRGIRVISSMGAGCKSDPTRVMIGDISESSEDPLSRQTRRRLRMKGVATGIPVVYSTEKPGPGKASLMPLSDEEFQKGSVKELGVLPDFRVRILPVLGTMPGFFGLCLANHVLVALAGYPTEYSQGKNRTKLYQEMQARLVGSESRLRGNVIGLKLPLTETDIGYLTEEVFKGKSVISGISTRLELIRWNPLPHREEGYWAEEEHRVSLDDLVVMTKDEAKKHEKEVLAGSKTPEEFWGSEVVERVNQRRKEEAHYAKYRDT</sequence>
<dbReference type="PANTHER" id="PTHR43267">
    <property type="entry name" value="TRNA THREONYLCARBAMOYLADENOSINE DEHYDRATASE"/>
    <property type="match status" value="1"/>
</dbReference>
<comment type="subcellular location">
    <subcellularLocation>
        <location evidence="1">Mitochondrion outer membrane</location>
        <topology evidence="1">Multi-pass membrane protein</topology>
    </subcellularLocation>
</comment>
<evidence type="ECO:0000256" key="9">
    <source>
        <dbReference type="ARBA" id="ARBA00023128"/>
    </source>
</evidence>
<dbReference type="AlphaFoldDB" id="A0A4S2MQP2"/>
<keyword evidence="3" id="KW-0436">Ligase</keyword>
<reference evidence="14 15" key="1">
    <citation type="submission" date="2019-04" db="EMBL/GenBank/DDBJ databases">
        <title>Comparative genomics and transcriptomics to analyze fruiting body development in filamentous ascomycetes.</title>
        <authorList>
            <consortium name="DOE Joint Genome Institute"/>
            <person name="Lutkenhaus R."/>
            <person name="Traeger S."/>
            <person name="Breuer J."/>
            <person name="Kuo A."/>
            <person name="Lipzen A."/>
            <person name="Pangilinan J."/>
            <person name="Dilworth D."/>
            <person name="Sandor L."/>
            <person name="Poggeler S."/>
            <person name="Barry K."/>
            <person name="Grigoriev I.V."/>
            <person name="Nowrousian M."/>
        </authorList>
    </citation>
    <scope>NUCLEOTIDE SEQUENCE [LARGE SCALE GENOMIC DNA]</scope>
    <source>
        <strain evidence="14 15">CBS 389.68</strain>
    </source>
</reference>
<evidence type="ECO:0000256" key="12">
    <source>
        <dbReference type="SAM" id="Phobius"/>
    </source>
</evidence>
<comment type="similarity">
    <text evidence="2">Belongs to the HesA/MoeB/ThiF family.</text>
</comment>
<dbReference type="CDD" id="cd00755">
    <property type="entry name" value="YgdL_like"/>
    <property type="match status" value="1"/>
</dbReference>
<evidence type="ECO:0000256" key="5">
    <source>
        <dbReference type="ARBA" id="ARBA00022741"/>
    </source>
</evidence>
<dbReference type="GO" id="GO:0008641">
    <property type="term" value="F:ubiquitin-like modifier activating enzyme activity"/>
    <property type="evidence" value="ECO:0007669"/>
    <property type="project" value="InterPro"/>
</dbReference>
<accession>A0A4S2MQP2</accession>
<evidence type="ECO:0000256" key="11">
    <source>
        <dbReference type="ARBA" id="ARBA00060084"/>
    </source>
</evidence>
<organism evidence="14 15">
    <name type="scientific">Ascodesmis nigricans</name>
    <dbReference type="NCBI Taxonomy" id="341454"/>
    <lineage>
        <taxon>Eukaryota</taxon>
        <taxon>Fungi</taxon>
        <taxon>Dikarya</taxon>
        <taxon>Ascomycota</taxon>
        <taxon>Pezizomycotina</taxon>
        <taxon>Pezizomycetes</taxon>
        <taxon>Pezizales</taxon>
        <taxon>Ascodesmidaceae</taxon>
        <taxon>Ascodesmis</taxon>
    </lineage>
</organism>